<sequence>MDILFKELQNELMHEIRKFMNDETTTKELITKAKEFDLIFKLNDNAYLERMKEEIFNFYKNEYQSILEVDRMYRKYNHGIEIEVDVNKLISQAKRFGSVRISPYGLTSDSKFKGPYPNEEEINNN</sequence>
<dbReference type="OrthoDB" id="2189154at2759"/>
<reference evidence="1 2" key="1">
    <citation type="submission" date="2018-10" db="EMBL/GenBank/DDBJ databases">
        <title>Draft genome sequence of the microsporidian Tubulinosema ratisbonensis.</title>
        <authorList>
            <person name="Polonais V."/>
            <person name="Peyretaillade E."/>
            <person name="Niehus S."/>
            <person name="Wawrzyniak I."/>
            <person name="Franchet A."/>
            <person name="Gaspin C."/>
            <person name="Reichstadt M."/>
            <person name="Belser C."/>
            <person name="Labadie K."/>
            <person name="Delbac F."/>
            <person name="Ferrandon D."/>
        </authorList>
    </citation>
    <scope>NUCLEOTIDE SEQUENCE [LARGE SCALE GENOMIC DNA]</scope>
    <source>
        <strain evidence="1 2">Franzen</strain>
    </source>
</reference>
<keyword evidence="2" id="KW-1185">Reference proteome</keyword>
<dbReference type="EMBL" id="RCSS01000060">
    <property type="protein sequence ID" value="RVD93266.1"/>
    <property type="molecule type" value="Genomic_DNA"/>
</dbReference>
<comment type="caution">
    <text evidence="1">The sequence shown here is derived from an EMBL/GenBank/DDBJ whole genome shotgun (WGS) entry which is preliminary data.</text>
</comment>
<protein>
    <submittedName>
        <fullName evidence="1">Uncharacterized protein</fullName>
    </submittedName>
</protein>
<accession>A0A437AQM2</accession>
<dbReference type="Proteomes" id="UP000282876">
    <property type="component" value="Unassembled WGS sequence"/>
</dbReference>
<name>A0A437AQM2_9MICR</name>
<dbReference type="AlphaFoldDB" id="A0A437AQM2"/>
<evidence type="ECO:0000313" key="2">
    <source>
        <dbReference type="Proteomes" id="UP000282876"/>
    </source>
</evidence>
<proteinExistence type="predicted"/>
<gene>
    <name evidence="1" type="ORF">TUBRATIS_002090</name>
</gene>
<evidence type="ECO:0000313" key="1">
    <source>
        <dbReference type="EMBL" id="RVD93266.1"/>
    </source>
</evidence>
<dbReference type="VEuPathDB" id="MicrosporidiaDB:TUBRATIS_002090"/>
<organism evidence="1 2">
    <name type="scientific">Tubulinosema ratisbonensis</name>
    <dbReference type="NCBI Taxonomy" id="291195"/>
    <lineage>
        <taxon>Eukaryota</taxon>
        <taxon>Fungi</taxon>
        <taxon>Fungi incertae sedis</taxon>
        <taxon>Microsporidia</taxon>
        <taxon>Tubulinosematoidea</taxon>
        <taxon>Tubulinosematidae</taxon>
        <taxon>Tubulinosema</taxon>
    </lineage>
</organism>